<proteinExistence type="predicted"/>
<sequence length="205" mass="22774">MKAITPSLRQPLPPTDRSKMRMAKLKELELEQQQWDREALVMTEDQNQALLLSFKSVKTEFSDLDGLSWSRYPMHDWVVDDPTPKASEFGDELGEFPLPPSFAQRSSRASPYAVSTHAELASFAPHETIRASRLSTRSSRSPLLPSNQIFGAAGPVKPSTEQPVNAARRSSAPVHYIASSRATFAHQTTQSHSRSAISRSAPWDS</sequence>
<dbReference type="EMBL" id="MU266395">
    <property type="protein sequence ID" value="KAH7925771.1"/>
    <property type="molecule type" value="Genomic_DNA"/>
</dbReference>
<evidence type="ECO:0000313" key="2">
    <source>
        <dbReference type="Proteomes" id="UP000790709"/>
    </source>
</evidence>
<name>A0ACB8BKJ6_9AGAM</name>
<reference evidence="1" key="1">
    <citation type="journal article" date="2021" name="New Phytol.">
        <title>Evolutionary innovations through gain and loss of genes in the ectomycorrhizal Boletales.</title>
        <authorList>
            <person name="Wu G."/>
            <person name="Miyauchi S."/>
            <person name="Morin E."/>
            <person name="Kuo A."/>
            <person name="Drula E."/>
            <person name="Varga T."/>
            <person name="Kohler A."/>
            <person name="Feng B."/>
            <person name="Cao Y."/>
            <person name="Lipzen A."/>
            <person name="Daum C."/>
            <person name="Hundley H."/>
            <person name="Pangilinan J."/>
            <person name="Johnson J."/>
            <person name="Barry K."/>
            <person name="LaButti K."/>
            <person name="Ng V."/>
            <person name="Ahrendt S."/>
            <person name="Min B."/>
            <person name="Choi I.G."/>
            <person name="Park H."/>
            <person name="Plett J.M."/>
            <person name="Magnuson J."/>
            <person name="Spatafora J.W."/>
            <person name="Nagy L.G."/>
            <person name="Henrissat B."/>
            <person name="Grigoriev I.V."/>
            <person name="Yang Z.L."/>
            <person name="Xu J."/>
            <person name="Martin F.M."/>
        </authorList>
    </citation>
    <scope>NUCLEOTIDE SEQUENCE</scope>
    <source>
        <strain evidence="1">KUC20120723A-06</strain>
    </source>
</reference>
<keyword evidence="2" id="KW-1185">Reference proteome</keyword>
<comment type="caution">
    <text evidence="1">The sequence shown here is derived from an EMBL/GenBank/DDBJ whole genome shotgun (WGS) entry which is preliminary data.</text>
</comment>
<organism evidence="1 2">
    <name type="scientific">Leucogyrophana mollusca</name>
    <dbReference type="NCBI Taxonomy" id="85980"/>
    <lineage>
        <taxon>Eukaryota</taxon>
        <taxon>Fungi</taxon>
        <taxon>Dikarya</taxon>
        <taxon>Basidiomycota</taxon>
        <taxon>Agaricomycotina</taxon>
        <taxon>Agaricomycetes</taxon>
        <taxon>Agaricomycetidae</taxon>
        <taxon>Boletales</taxon>
        <taxon>Boletales incertae sedis</taxon>
        <taxon>Leucogyrophana</taxon>
    </lineage>
</organism>
<dbReference type="Proteomes" id="UP000790709">
    <property type="component" value="Unassembled WGS sequence"/>
</dbReference>
<protein>
    <submittedName>
        <fullName evidence="1">Uncharacterized protein</fullName>
    </submittedName>
</protein>
<gene>
    <name evidence="1" type="ORF">BV22DRAFT_1194890</name>
</gene>
<evidence type="ECO:0000313" key="1">
    <source>
        <dbReference type="EMBL" id="KAH7925771.1"/>
    </source>
</evidence>
<accession>A0ACB8BKJ6</accession>